<dbReference type="Pfam" id="PF03151">
    <property type="entry name" value="TPT"/>
    <property type="match status" value="1"/>
</dbReference>
<evidence type="ECO:0000256" key="6">
    <source>
        <dbReference type="SAM" id="Phobius"/>
    </source>
</evidence>
<dbReference type="GO" id="GO:0015780">
    <property type="term" value="P:nucleotide-sugar transmembrane transport"/>
    <property type="evidence" value="ECO:0000318"/>
    <property type="project" value="GO_Central"/>
</dbReference>
<keyword evidence="9" id="KW-1185">Reference proteome</keyword>
<keyword evidence="4 6" id="KW-0472">Membrane</keyword>
<keyword evidence="8" id="KW-0813">Transport</keyword>
<feature type="domain" description="Sugar phosphate transporter" evidence="7">
    <location>
        <begin position="82"/>
        <end position="348"/>
    </location>
</feature>
<proteinExistence type="predicted"/>
<evidence type="ECO:0000256" key="5">
    <source>
        <dbReference type="SAM" id="MobiDB-lite"/>
    </source>
</evidence>
<keyword evidence="3 6" id="KW-1133">Transmembrane helix</keyword>
<dbReference type="GO" id="GO:0005338">
    <property type="term" value="F:nucleotide-sugar transmembrane transporter activity"/>
    <property type="evidence" value="ECO:0000318"/>
    <property type="project" value="GO_Central"/>
</dbReference>
<evidence type="ECO:0000256" key="1">
    <source>
        <dbReference type="ARBA" id="ARBA00004141"/>
    </source>
</evidence>
<feature type="transmembrane region" description="Helical" evidence="6">
    <location>
        <begin position="312"/>
        <end position="331"/>
    </location>
</feature>
<sequence length="367" mass="40120">MGKDERKHSDSDSSPPSRDYGDPGVFEKEAMIGNGARSSVAEAAANQKAESLGEQLTKAVTASTQALQALNAPIVLAITSYAICSSCMLVVNKVTVHLIPAPSIVLSIQMYFSALFVKALKDMRLVEADDLEWGKIKLFWLVAFAFLAGIYANMKTLQYANVDTFIVIRSSTPLLISLMDFVFLGRELPSLRSCCSLLVVLVGATGYVITDANFQIRAYAWIVVWLCVFTFDQIYIKYVVDTVPMTTWGRVIYSNAIAALPVTVLSLVQQEQAVLFSASWGGYAALLLSCLMGLAMNYSAYTLRHMVSATSFTVIGTLCKILSVLVNCLIWDKHASAVGLAYLYVCLVAGSLYQQAPMRRQKTMPTS</sequence>
<feature type="transmembrane region" description="Helical" evidence="6">
    <location>
        <begin position="97"/>
        <end position="117"/>
    </location>
</feature>
<dbReference type="OrthoDB" id="417037at2759"/>
<dbReference type="GO" id="GO:0015297">
    <property type="term" value="F:antiporter activity"/>
    <property type="evidence" value="ECO:0000318"/>
    <property type="project" value="GO_Central"/>
</dbReference>
<accession>A0A1Y1IJ12</accession>
<keyword evidence="8" id="KW-0762">Sugar transport</keyword>
<dbReference type="GO" id="GO:0005794">
    <property type="term" value="C:Golgi apparatus"/>
    <property type="evidence" value="ECO:0000318"/>
    <property type="project" value="GO_Central"/>
</dbReference>
<dbReference type="Proteomes" id="UP000054558">
    <property type="component" value="Unassembled WGS sequence"/>
</dbReference>
<feature type="transmembrane region" description="Helical" evidence="6">
    <location>
        <begin position="191"/>
        <end position="210"/>
    </location>
</feature>
<evidence type="ECO:0000313" key="8">
    <source>
        <dbReference type="EMBL" id="GAQ90855.1"/>
    </source>
</evidence>
<feature type="transmembrane region" description="Helical" evidence="6">
    <location>
        <begin position="216"/>
        <end position="236"/>
    </location>
</feature>
<feature type="transmembrane region" description="Helical" evidence="6">
    <location>
        <begin position="70"/>
        <end position="91"/>
    </location>
</feature>
<feature type="region of interest" description="Disordered" evidence="5">
    <location>
        <begin position="1"/>
        <end position="24"/>
    </location>
</feature>
<evidence type="ECO:0000256" key="2">
    <source>
        <dbReference type="ARBA" id="ARBA00022692"/>
    </source>
</evidence>
<dbReference type="OMA" id="KPHTGKV"/>
<evidence type="ECO:0000259" key="7">
    <source>
        <dbReference type="Pfam" id="PF03151"/>
    </source>
</evidence>
<dbReference type="InterPro" id="IPR050186">
    <property type="entry name" value="TPT_transporter"/>
</dbReference>
<dbReference type="InterPro" id="IPR004853">
    <property type="entry name" value="Sugar_P_trans_dom"/>
</dbReference>
<dbReference type="EMBL" id="DF237642">
    <property type="protein sequence ID" value="GAQ90855.1"/>
    <property type="molecule type" value="Genomic_DNA"/>
</dbReference>
<feature type="transmembrane region" description="Helical" evidence="6">
    <location>
        <begin position="248"/>
        <end position="268"/>
    </location>
</feature>
<evidence type="ECO:0000256" key="4">
    <source>
        <dbReference type="ARBA" id="ARBA00023136"/>
    </source>
</evidence>
<feature type="compositionally biased region" description="Basic and acidic residues" evidence="5">
    <location>
        <begin position="1"/>
        <end position="11"/>
    </location>
</feature>
<dbReference type="PANTHER" id="PTHR11132">
    <property type="entry name" value="SOLUTE CARRIER FAMILY 35"/>
    <property type="match status" value="1"/>
</dbReference>
<protein>
    <submittedName>
        <fullName evidence="8">Nucleotide-sugar transporter</fullName>
    </submittedName>
</protein>
<organism evidence="8 9">
    <name type="scientific">Klebsormidium nitens</name>
    <name type="common">Green alga</name>
    <name type="synonym">Ulothrix nitens</name>
    <dbReference type="NCBI Taxonomy" id="105231"/>
    <lineage>
        <taxon>Eukaryota</taxon>
        <taxon>Viridiplantae</taxon>
        <taxon>Streptophyta</taxon>
        <taxon>Klebsormidiophyceae</taxon>
        <taxon>Klebsormidiales</taxon>
        <taxon>Klebsormidiaceae</taxon>
        <taxon>Klebsormidium</taxon>
    </lineage>
</organism>
<keyword evidence="2 6" id="KW-0812">Transmembrane</keyword>
<feature type="transmembrane region" description="Helical" evidence="6">
    <location>
        <begin position="280"/>
        <end position="300"/>
    </location>
</feature>
<name>A0A1Y1IJ12_KLENI</name>
<dbReference type="GO" id="GO:0016020">
    <property type="term" value="C:membrane"/>
    <property type="evidence" value="ECO:0007669"/>
    <property type="project" value="UniProtKB-SubCell"/>
</dbReference>
<evidence type="ECO:0000256" key="3">
    <source>
        <dbReference type="ARBA" id="ARBA00022989"/>
    </source>
</evidence>
<dbReference type="AlphaFoldDB" id="A0A1Y1IJ12"/>
<gene>
    <name evidence="8" type="ORF">KFL_006930030</name>
</gene>
<feature type="transmembrane region" description="Helical" evidence="6">
    <location>
        <begin position="138"/>
        <end position="154"/>
    </location>
</feature>
<evidence type="ECO:0000313" key="9">
    <source>
        <dbReference type="Proteomes" id="UP000054558"/>
    </source>
</evidence>
<feature type="transmembrane region" description="Helical" evidence="6">
    <location>
        <begin position="337"/>
        <end position="354"/>
    </location>
</feature>
<comment type="subcellular location">
    <subcellularLocation>
        <location evidence="1">Membrane</location>
        <topology evidence="1">Multi-pass membrane protein</topology>
    </subcellularLocation>
</comment>
<reference evidence="8 9" key="1">
    <citation type="journal article" date="2014" name="Nat. Commun.">
        <title>Klebsormidium flaccidum genome reveals primary factors for plant terrestrial adaptation.</title>
        <authorList>
            <person name="Hori K."/>
            <person name="Maruyama F."/>
            <person name="Fujisawa T."/>
            <person name="Togashi T."/>
            <person name="Yamamoto N."/>
            <person name="Seo M."/>
            <person name="Sato S."/>
            <person name="Yamada T."/>
            <person name="Mori H."/>
            <person name="Tajima N."/>
            <person name="Moriyama T."/>
            <person name="Ikeuchi M."/>
            <person name="Watanabe M."/>
            <person name="Wada H."/>
            <person name="Kobayashi K."/>
            <person name="Saito M."/>
            <person name="Masuda T."/>
            <person name="Sasaki-Sekimoto Y."/>
            <person name="Mashiguchi K."/>
            <person name="Awai K."/>
            <person name="Shimojima M."/>
            <person name="Masuda S."/>
            <person name="Iwai M."/>
            <person name="Nobusawa T."/>
            <person name="Narise T."/>
            <person name="Kondo S."/>
            <person name="Saito H."/>
            <person name="Sato R."/>
            <person name="Murakawa M."/>
            <person name="Ihara Y."/>
            <person name="Oshima-Yamada Y."/>
            <person name="Ohtaka K."/>
            <person name="Satoh M."/>
            <person name="Sonobe K."/>
            <person name="Ishii M."/>
            <person name="Ohtani R."/>
            <person name="Kanamori-Sato M."/>
            <person name="Honoki R."/>
            <person name="Miyazaki D."/>
            <person name="Mochizuki H."/>
            <person name="Umetsu J."/>
            <person name="Higashi K."/>
            <person name="Shibata D."/>
            <person name="Kamiya Y."/>
            <person name="Sato N."/>
            <person name="Nakamura Y."/>
            <person name="Tabata S."/>
            <person name="Ida S."/>
            <person name="Kurokawa K."/>
            <person name="Ohta H."/>
        </authorList>
    </citation>
    <scope>NUCLEOTIDE SEQUENCE [LARGE SCALE GENOMIC DNA]</scope>
    <source>
        <strain evidence="8 9">NIES-2285</strain>
    </source>
</reference>